<dbReference type="EMBL" id="MGDF01000181">
    <property type="protein sequence ID" value="OGL43623.1"/>
    <property type="molecule type" value="Genomic_DNA"/>
</dbReference>
<dbReference type="SUPFAM" id="SSF50692">
    <property type="entry name" value="ADC-like"/>
    <property type="match status" value="1"/>
</dbReference>
<evidence type="ECO:0000256" key="4">
    <source>
        <dbReference type="ARBA" id="ARBA00022505"/>
    </source>
</evidence>
<dbReference type="Proteomes" id="UP000178435">
    <property type="component" value="Unassembled WGS sequence"/>
</dbReference>
<dbReference type="InterPro" id="IPR009010">
    <property type="entry name" value="Asp_de-COase-like_dom_sf"/>
</dbReference>
<dbReference type="PROSITE" id="PS51257">
    <property type="entry name" value="PROKAR_LIPOPROTEIN"/>
    <property type="match status" value="1"/>
</dbReference>
<dbReference type="InterPro" id="IPR006655">
    <property type="entry name" value="Mopterin_OxRdtase_prok_CS"/>
</dbReference>
<dbReference type="Pfam" id="PF00384">
    <property type="entry name" value="Molybdopterin"/>
    <property type="match status" value="1"/>
</dbReference>
<keyword evidence="5" id="KW-0479">Metal-binding</keyword>
<dbReference type="GO" id="GO:0051539">
    <property type="term" value="F:4 iron, 4 sulfur cluster binding"/>
    <property type="evidence" value="ECO:0007669"/>
    <property type="project" value="UniProtKB-KW"/>
</dbReference>
<dbReference type="GO" id="GO:0043546">
    <property type="term" value="F:molybdopterin cofactor binding"/>
    <property type="evidence" value="ECO:0007669"/>
    <property type="project" value="InterPro"/>
</dbReference>
<dbReference type="Gene3D" id="2.40.40.20">
    <property type="match status" value="1"/>
</dbReference>
<evidence type="ECO:0000256" key="2">
    <source>
        <dbReference type="ARBA" id="ARBA00010312"/>
    </source>
</evidence>
<dbReference type="InterPro" id="IPR006657">
    <property type="entry name" value="MoPterin_dinucl-bd_dom"/>
</dbReference>
<dbReference type="Gene3D" id="3.30.2070.10">
    <property type="entry name" value="Formate dehydrogenase/DMSO reductase"/>
    <property type="match status" value="1"/>
</dbReference>
<dbReference type="PANTHER" id="PTHR43742">
    <property type="entry name" value="TRIMETHYLAMINE-N-OXIDE REDUCTASE"/>
    <property type="match status" value="1"/>
</dbReference>
<keyword evidence="9" id="KW-0411">Iron-sulfur</keyword>
<dbReference type="Pfam" id="PF04879">
    <property type="entry name" value="Molybdop_Fe4S4"/>
    <property type="match status" value="1"/>
</dbReference>
<dbReference type="SUPFAM" id="SSF53706">
    <property type="entry name" value="Formate dehydrogenase/DMSO reductase, domains 1-3"/>
    <property type="match status" value="1"/>
</dbReference>
<dbReference type="PROSITE" id="PS51669">
    <property type="entry name" value="4FE4S_MOW_BIS_MGD"/>
    <property type="match status" value="1"/>
</dbReference>
<comment type="similarity">
    <text evidence="2">Belongs to the prokaryotic molybdopterin-containing oxidoreductase family.</text>
</comment>
<evidence type="ECO:0000256" key="1">
    <source>
        <dbReference type="ARBA" id="ARBA00001942"/>
    </source>
</evidence>
<dbReference type="PROSITE" id="PS00932">
    <property type="entry name" value="MOLYBDOPTERIN_PROK_3"/>
    <property type="match status" value="1"/>
</dbReference>
<keyword evidence="3" id="KW-0004">4Fe-4S</keyword>
<protein>
    <recommendedName>
        <fullName evidence="10">4Fe-4S Mo/W bis-MGD-type domain-containing protein</fullName>
    </recommendedName>
</protein>
<dbReference type="InterPro" id="IPR006656">
    <property type="entry name" value="Mopterin_OxRdtase"/>
</dbReference>
<dbReference type="Gene3D" id="2.20.25.90">
    <property type="entry name" value="ADC-like domains"/>
    <property type="match status" value="1"/>
</dbReference>
<comment type="cofactor">
    <cofactor evidence="1">
        <name>Mo-bis(molybdopterin guanine dinucleotide)</name>
        <dbReference type="ChEBI" id="CHEBI:60539"/>
    </cofactor>
</comment>
<keyword evidence="8" id="KW-0408">Iron</keyword>
<gene>
    <name evidence="11" type="ORF">A2149_06305</name>
</gene>
<accession>A0A1F7RQ21</accession>
<evidence type="ECO:0000256" key="6">
    <source>
        <dbReference type="ARBA" id="ARBA00022729"/>
    </source>
</evidence>
<sequence>MMKIKSNIIKRRTFLKALSGTSVGLAFSSCNRIENLNKKIVNIIPAKEEEIVPKGVEKWMVSTCGQCKGGCGIKVRLIDERAVKIEGNLLHPINQGSLCPKGQAGLQLLYDPDRLKGPLKRKGERGGNQWEKISWDEAAKLVVEKLKKIRTNGEAHQLAFMSGKCSSLMKSLSERFLESFGSPNYFDISGSMDGNDQEPSDNLFLTQGIRKNPAFDLVKANLILSFGSNLLESFSSPVQALQAYGYFRRGRTGSRAKLIQIDSRLSVTGAKADEWIPINPGTLGALALGLAYIIIKEDLYDKDFISENSFGFEDFESDNGVLQHGFKRMVLNEYSPGTVSKITGVSIDNIIRLAREFATNKPAIAISGQSGIYDKVAIHSLNALCGSIDTEGGILTPQDVPLKRLPSLKFDEISKKGLSFTRIDGRIKSLIEASLTGKPYKINALFIHNSNPLFTYPDQENLRKAFEKIPFILSFSCFLDETSKMADLILPDHTYLEKWEDAQANTLRGYPVLGIRQPVLSKVNDTMHTGDFLLKVAKGAGGAVSDALPWDDFKAFLSYSVQGVYEDQRGNLFGPKFEEAWVHLLEKGGWSVPAYSSFEEFWNKMLEKGGWWDPIYYFGEWNRIFNTPSGKFEFYFQTLKKKVGTGVSEKDYPFYLNIYKLISLSGLDETNQPWLQGILAAHVPIKWNTWVEINPEIAKKMGISEGDLVWVESRKGKIIVYAHLYQGAMPKVVNIPFGLGHSSNGRWIKGIGKNPVSIMEEILDPLTGNLLHDYTRVKIYKV</sequence>
<evidence type="ECO:0000256" key="7">
    <source>
        <dbReference type="ARBA" id="ARBA00023002"/>
    </source>
</evidence>
<dbReference type="AlphaFoldDB" id="A0A1F7RQ21"/>
<keyword evidence="4" id="KW-0500">Molybdenum</keyword>
<dbReference type="Gene3D" id="3.40.228.10">
    <property type="entry name" value="Dimethylsulfoxide Reductase, domain 2"/>
    <property type="match status" value="1"/>
</dbReference>
<comment type="caution">
    <text evidence="11">The sequence shown here is derived from an EMBL/GenBank/DDBJ whole genome shotgun (WGS) entry which is preliminary data.</text>
</comment>
<dbReference type="Pfam" id="PF01568">
    <property type="entry name" value="Molydop_binding"/>
    <property type="match status" value="1"/>
</dbReference>
<feature type="domain" description="4Fe-4S Mo/W bis-MGD-type" evidence="10">
    <location>
        <begin position="57"/>
        <end position="113"/>
    </location>
</feature>
<evidence type="ECO:0000256" key="8">
    <source>
        <dbReference type="ARBA" id="ARBA00023004"/>
    </source>
</evidence>
<dbReference type="InterPro" id="IPR050612">
    <property type="entry name" value="Prok_Mopterin_Oxidored"/>
</dbReference>
<keyword evidence="7" id="KW-0560">Oxidoreductase</keyword>
<keyword evidence="6" id="KW-0732">Signal</keyword>
<dbReference type="GO" id="GO:0046872">
    <property type="term" value="F:metal ion binding"/>
    <property type="evidence" value="ECO:0007669"/>
    <property type="project" value="UniProtKB-KW"/>
</dbReference>
<evidence type="ECO:0000313" key="12">
    <source>
        <dbReference type="Proteomes" id="UP000178435"/>
    </source>
</evidence>
<evidence type="ECO:0000256" key="9">
    <source>
        <dbReference type="ARBA" id="ARBA00023014"/>
    </source>
</evidence>
<organism evidence="11 12">
    <name type="scientific">Candidatus Schekmanbacteria bacterium RBG_16_38_11</name>
    <dbReference type="NCBI Taxonomy" id="1817880"/>
    <lineage>
        <taxon>Bacteria</taxon>
        <taxon>Candidatus Schekmaniibacteriota</taxon>
    </lineage>
</organism>
<name>A0A1F7RQ21_9BACT</name>
<dbReference type="InterPro" id="IPR006963">
    <property type="entry name" value="Mopterin_OxRdtase_4Fe-4S_dom"/>
</dbReference>
<dbReference type="PANTHER" id="PTHR43742:SF9">
    <property type="entry name" value="TETRATHIONATE REDUCTASE SUBUNIT A"/>
    <property type="match status" value="1"/>
</dbReference>
<evidence type="ECO:0000256" key="3">
    <source>
        <dbReference type="ARBA" id="ARBA00022485"/>
    </source>
</evidence>
<evidence type="ECO:0000259" key="10">
    <source>
        <dbReference type="PROSITE" id="PS51669"/>
    </source>
</evidence>
<evidence type="ECO:0000313" key="11">
    <source>
        <dbReference type="EMBL" id="OGL43623.1"/>
    </source>
</evidence>
<dbReference type="SMART" id="SM00926">
    <property type="entry name" value="Molybdop_Fe4S4"/>
    <property type="match status" value="1"/>
</dbReference>
<reference evidence="11 12" key="1">
    <citation type="journal article" date="2016" name="Nat. Commun.">
        <title>Thousands of microbial genomes shed light on interconnected biogeochemical processes in an aquifer system.</title>
        <authorList>
            <person name="Anantharaman K."/>
            <person name="Brown C.T."/>
            <person name="Hug L.A."/>
            <person name="Sharon I."/>
            <person name="Castelle C.J."/>
            <person name="Probst A.J."/>
            <person name="Thomas B.C."/>
            <person name="Singh A."/>
            <person name="Wilkins M.J."/>
            <person name="Karaoz U."/>
            <person name="Brodie E.L."/>
            <person name="Williams K.H."/>
            <person name="Hubbard S.S."/>
            <person name="Banfield J.F."/>
        </authorList>
    </citation>
    <scope>NUCLEOTIDE SEQUENCE [LARGE SCALE GENOMIC DNA]</scope>
</reference>
<dbReference type="Gene3D" id="3.40.50.740">
    <property type="match status" value="1"/>
</dbReference>
<proteinExistence type="inferred from homology"/>
<dbReference type="GO" id="GO:0016491">
    <property type="term" value="F:oxidoreductase activity"/>
    <property type="evidence" value="ECO:0007669"/>
    <property type="project" value="UniProtKB-KW"/>
</dbReference>
<evidence type="ECO:0000256" key="5">
    <source>
        <dbReference type="ARBA" id="ARBA00022723"/>
    </source>
</evidence>